<feature type="region of interest" description="Disordered" evidence="4">
    <location>
        <begin position="1"/>
        <end position="123"/>
    </location>
</feature>
<protein>
    <submittedName>
        <fullName evidence="5">Uncharacterized protein</fullName>
    </submittedName>
</protein>
<evidence type="ECO:0000313" key="6">
    <source>
        <dbReference type="Proteomes" id="UP001562354"/>
    </source>
</evidence>
<comment type="caution">
    <text evidence="5">The sequence shown here is derived from an EMBL/GenBank/DDBJ whole genome shotgun (WGS) entry which is preliminary data.</text>
</comment>
<dbReference type="Proteomes" id="UP001562354">
    <property type="component" value="Unassembled WGS sequence"/>
</dbReference>
<evidence type="ECO:0000256" key="2">
    <source>
        <dbReference type="ARBA" id="ARBA00023139"/>
    </source>
</evidence>
<name>A0ABR3PL87_9PEZI</name>
<evidence type="ECO:0000313" key="5">
    <source>
        <dbReference type="EMBL" id="KAL1306899.1"/>
    </source>
</evidence>
<dbReference type="InterPro" id="IPR031632">
    <property type="entry name" value="SVIP"/>
</dbReference>
<proteinExistence type="predicted"/>
<keyword evidence="1" id="KW-0519">Myristate</keyword>
<evidence type="ECO:0000256" key="1">
    <source>
        <dbReference type="ARBA" id="ARBA00022707"/>
    </source>
</evidence>
<dbReference type="GeneID" id="95979242"/>
<sequence>MGNCFGKQSTKFEGEGRTLGSTPPARPVNYGTSDSTAKKSSYTPTPAGGRTLGSSTKATGNDPKSAAARAAEERAKAGQGKGKLGRQLDAQKAQTHTGTLAAASAENRAARDADAANEARAWS</sequence>
<feature type="compositionally biased region" description="Polar residues" evidence="4">
    <location>
        <begin position="30"/>
        <end position="44"/>
    </location>
</feature>
<dbReference type="RefSeq" id="XP_069203171.1">
    <property type="nucleotide sequence ID" value="XM_069345341.1"/>
</dbReference>
<gene>
    <name evidence="5" type="ORF">AAFC00_005543</name>
</gene>
<keyword evidence="2" id="KW-0564">Palmitate</keyword>
<evidence type="ECO:0000256" key="3">
    <source>
        <dbReference type="ARBA" id="ARBA00023288"/>
    </source>
</evidence>
<dbReference type="EMBL" id="JBFMKM010000004">
    <property type="protein sequence ID" value="KAL1306899.1"/>
    <property type="molecule type" value="Genomic_DNA"/>
</dbReference>
<keyword evidence="3" id="KW-0449">Lipoprotein</keyword>
<keyword evidence="6" id="KW-1185">Reference proteome</keyword>
<organism evidence="5 6">
    <name type="scientific">Neodothiora populina</name>
    <dbReference type="NCBI Taxonomy" id="2781224"/>
    <lineage>
        <taxon>Eukaryota</taxon>
        <taxon>Fungi</taxon>
        <taxon>Dikarya</taxon>
        <taxon>Ascomycota</taxon>
        <taxon>Pezizomycotina</taxon>
        <taxon>Dothideomycetes</taxon>
        <taxon>Dothideomycetidae</taxon>
        <taxon>Dothideales</taxon>
        <taxon>Dothioraceae</taxon>
        <taxon>Neodothiora</taxon>
    </lineage>
</organism>
<dbReference type="Pfam" id="PF15811">
    <property type="entry name" value="SVIP"/>
    <property type="match status" value="1"/>
</dbReference>
<reference evidence="5 6" key="1">
    <citation type="submission" date="2024-07" db="EMBL/GenBank/DDBJ databases">
        <title>Draft sequence of the Neodothiora populina.</title>
        <authorList>
            <person name="Drown D.D."/>
            <person name="Schuette U.S."/>
            <person name="Buechlein A.B."/>
            <person name="Rusch D.R."/>
            <person name="Winton L.W."/>
            <person name="Adams G.A."/>
        </authorList>
    </citation>
    <scope>NUCLEOTIDE SEQUENCE [LARGE SCALE GENOMIC DNA]</scope>
    <source>
        <strain evidence="5 6">CPC 39397</strain>
    </source>
</reference>
<evidence type="ECO:0000256" key="4">
    <source>
        <dbReference type="SAM" id="MobiDB-lite"/>
    </source>
</evidence>
<accession>A0ABR3PL87</accession>